<dbReference type="KEGG" id="glz:GLAREA_10715"/>
<reference evidence="1 2" key="1">
    <citation type="journal article" date="2013" name="BMC Genomics">
        <title>Genomics-driven discovery of the pneumocandin biosynthetic gene cluster in the fungus Glarea lozoyensis.</title>
        <authorList>
            <person name="Chen L."/>
            <person name="Yue Q."/>
            <person name="Zhang X."/>
            <person name="Xiang M."/>
            <person name="Wang C."/>
            <person name="Li S."/>
            <person name="Che Y."/>
            <person name="Ortiz-Lopez F.J."/>
            <person name="Bills G.F."/>
            <person name="Liu X."/>
            <person name="An Z."/>
        </authorList>
    </citation>
    <scope>NUCLEOTIDE SEQUENCE [LARGE SCALE GENOMIC DNA]</scope>
    <source>
        <strain evidence="2">ATCC 20868 / MF5171</strain>
    </source>
</reference>
<sequence>MTTRRICENYEAATVLRVVEKTTILWNFSTFGLDHPDLQPRIALPRSRPQSADQLISPSDRRFVVFVRGREEQALFIRYPAGMIDRNIADCIENDVKISFMKTGDVTASTYSFPDIDIM</sequence>
<evidence type="ECO:0000313" key="1">
    <source>
        <dbReference type="EMBL" id="EPE35020.1"/>
    </source>
</evidence>
<gene>
    <name evidence="1" type="ORF">GLAREA_10715</name>
</gene>
<keyword evidence="2" id="KW-1185">Reference proteome</keyword>
<dbReference type="HOGENOM" id="CLU_2061707_0_0_1"/>
<protein>
    <submittedName>
        <fullName evidence="1">Uncharacterized protein</fullName>
    </submittedName>
</protein>
<accession>S3DB97</accession>
<proteinExistence type="predicted"/>
<dbReference type="AlphaFoldDB" id="S3DB97"/>
<dbReference type="GeneID" id="19469761"/>
<name>S3DB97_GLAL2</name>
<dbReference type="Proteomes" id="UP000016922">
    <property type="component" value="Unassembled WGS sequence"/>
</dbReference>
<dbReference type="EMBL" id="KE145355">
    <property type="protein sequence ID" value="EPE35020.1"/>
    <property type="molecule type" value="Genomic_DNA"/>
</dbReference>
<dbReference type="RefSeq" id="XP_008078007.1">
    <property type="nucleotide sequence ID" value="XM_008079816.1"/>
</dbReference>
<organism evidence="1 2">
    <name type="scientific">Glarea lozoyensis (strain ATCC 20868 / MF5171)</name>
    <dbReference type="NCBI Taxonomy" id="1116229"/>
    <lineage>
        <taxon>Eukaryota</taxon>
        <taxon>Fungi</taxon>
        <taxon>Dikarya</taxon>
        <taxon>Ascomycota</taxon>
        <taxon>Pezizomycotina</taxon>
        <taxon>Leotiomycetes</taxon>
        <taxon>Helotiales</taxon>
        <taxon>Helotiaceae</taxon>
        <taxon>Glarea</taxon>
    </lineage>
</organism>
<evidence type="ECO:0000313" key="2">
    <source>
        <dbReference type="Proteomes" id="UP000016922"/>
    </source>
</evidence>